<sequence length="380" mass="40578">MSPRGEVCLGDLARAVAVLRPADARSTAAVARLLGFAPRTTDGPGTREPEPVGTRAVPPSPATEFDGPTAPDGPAPVALPRDPVPVPALAGARPPVPVPAPGPERTDTTPGERAARLAERPLDFSLTPVDGLLGTTLTTAARDGDDGGDDGGDGPSASGLLRRTGTTTTALPHEPPWNRDWARGVTVAAVSTPVESREFDERALLRSVARQNALVSVPRRARLTARRGVQLLLDHGPGMAPFQDDRDWLRELVASVAGRDRVEVLRFRGTPARGVVRDDPLTREPYRPPQPGTPVVLFSDLGRLRPPFTGRTAARPGEWERFTDSVTHSGCPVVCLTPYPDTDYPAALRRTVALVPLDRSLSLGHAREITARVRRARERA</sequence>
<keyword evidence="3" id="KW-1185">Reference proteome</keyword>
<protein>
    <submittedName>
        <fullName evidence="2">Uncharacterized protein</fullName>
    </submittedName>
</protein>
<organism evidence="2 3">
    <name type="scientific">Streptomyces yaizuensis</name>
    <dbReference type="NCBI Taxonomy" id="2989713"/>
    <lineage>
        <taxon>Bacteria</taxon>
        <taxon>Bacillati</taxon>
        <taxon>Actinomycetota</taxon>
        <taxon>Actinomycetes</taxon>
        <taxon>Kitasatosporales</taxon>
        <taxon>Streptomycetaceae</taxon>
        <taxon>Streptomyces</taxon>
    </lineage>
</organism>
<dbReference type="RefSeq" id="WP_323449903.1">
    <property type="nucleotide sequence ID" value="NZ_BSBI01000012.1"/>
</dbReference>
<dbReference type="EMBL" id="BSBI01000012">
    <property type="protein sequence ID" value="GLF97922.1"/>
    <property type="molecule type" value="Genomic_DNA"/>
</dbReference>
<dbReference type="Proteomes" id="UP001291653">
    <property type="component" value="Unassembled WGS sequence"/>
</dbReference>
<feature type="compositionally biased region" description="Low complexity" evidence="1">
    <location>
        <begin position="155"/>
        <end position="169"/>
    </location>
</feature>
<feature type="region of interest" description="Disordered" evidence="1">
    <location>
        <begin position="138"/>
        <end position="177"/>
    </location>
</feature>
<evidence type="ECO:0000313" key="3">
    <source>
        <dbReference type="Proteomes" id="UP001291653"/>
    </source>
</evidence>
<comment type="caution">
    <text evidence="2">The sequence shown here is derived from an EMBL/GenBank/DDBJ whole genome shotgun (WGS) entry which is preliminary data.</text>
</comment>
<evidence type="ECO:0000256" key="1">
    <source>
        <dbReference type="SAM" id="MobiDB-lite"/>
    </source>
</evidence>
<evidence type="ECO:0000313" key="2">
    <source>
        <dbReference type="EMBL" id="GLF97922.1"/>
    </source>
</evidence>
<name>A0ABQ5P5P9_9ACTN</name>
<accession>A0ABQ5P5P9</accession>
<feature type="region of interest" description="Disordered" evidence="1">
    <location>
        <begin position="37"/>
        <end position="112"/>
    </location>
</feature>
<gene>
    <name evidence="2" type="ORF">SYYSPA8_26515</name>
</gene>
<proteinExistence type="predicted"/>
<reference evidence="2 3" key="1">
    <citation type="submission" date="2022-10" db="EMBL/GenBank/DDBJ databases">
        <title>Draft genome sequence of Streptomyces sp. YSPA8.</title>
        <authorList>
            <person name="Moriuchi R."/>
            <person name="Dohra H."/>
            <person name="Yamamura H."/>
            <person name="Kodani S."/>
        </authorList>
    </citation>
    <scope>NUCLEOTIDE SEQUENCE [LARGE SCALE GENOMIC DNA]</scope>
    <source>
        <strain evidence="2 3">YSPA8</strain>
    </source>
</reference>